<comment type="caution">
    <text evidence="1">The sequence shown here is derived from an EMBL/GenBank/DDBJ whole genome shotgun (WGS) entry which is preliminary data.</text>
</comment>
<dbReference type="Proteomes" id="UP001314229">
    <property type="component" value="Unassembled WGS sequence"/>
</dbReference>
<dbReference type="EMBL" id="CAWUFR010000007">
    <property type="protein sequence ID" value="CAK6951769.1"/>
    <property type="molecule type" value="Genomic_DNA"/>
</dbReference>
<gene>
    <name evidence="1" type="ORF">FSCOSCO3_A005898</name>
</gene>
<reference evidence="1 2" key="1">
    <citation type="submission" date="2024-01" db="EMBL/GenBank/DDBJ databases">
        <authorList>
            <person name="Alioto T."/>
            <person name="Alioto T."/>
            <person name="Gomez Garrido J."/>
        </authorList>
    </citation>
    <scope>NUCLEOTIDE SEQUENCE [LARGE SCALE GENOMIC DNA]</scope>
</reference>
<protein>
    <submittedName>
        <fullName evidence="1">Uncharacterized protein</fullName>
    </submittedName>
</protein>
<evidence type="ECO:0000313" key="2">
    <source>
        <dbReference type="Proteomes" id="UP001314229"/>
    </source>
</evidence>
<name>A0AAV1MZL5_SCOSC</name>
<accession>A0AAV1MZL5</accession>
<evidence type="ECO:0000313" key="1">
    <source>
        <dbReference type="EMBL" id="CAK6951769.1"/>
    </source>
</evidence>
<organism evidence="1 2">
    <name type="scientific">Scomber scombrus</name>
    <name type="common">Atlantic mackerel</name>
    <name type="synonym">Scomber vernalis</name>
    <dbReference type="NCBI Taxonomy" id="13677"/>
    <lineage>
        <taxon>Eukaryota</taxon>
        <taxon>Metazoa</taxon>
        <taxon>Chordata</taxon>
        <taxon>Craniata</taxon>
        <taxon>Vertebrata</taxon>
        <taxon>Euteleostomi</taxon>
        <taxon>Actinopterygii</taxon>
        <taxon>Neopterygii</taxon>
        <taxon>Teleostei</taxon>
        <taxon>Neoteleostei</taxon>
        <taxon>Acanthomorphata</taxon>
        <taxon>Pelagiaria</taxon>
        <taxon>Scombriformes</taxon>
        <taxon>Scombridae</taxon>
        <taxon>Scomber</taxon>
    </lineage>
</organism>
<dbReference type="AlphaFoldDB" id="A0AAV1MZL5"/>
<keyword evidence="2" id="KW-1185">Reference proteome</keyword>
<proteinExistence type="predicted"/>
<sequence length="90" mass="10238">MLGCSLSIHMQEHCGEIFVSLWSWARAPVRLVMTVSLLCTGGERGGFTSAWFGLFTMKAYKVEMITMLRAKFVFSQTAYTSVKRKKTEDF</sequence>